<keyword evidence="2" id="KW-1185">Reference proteome</keyword>
<dbReference type="EMBL" id="BNAJ01000006">
    <property type="protein sequence ID" value="GHF48123.1"/>
    <property type="molecule type" value="Genomic_DNA"/>
</dbReference>
<protein>
    <recommendedName>
        <fullName evidence="3">DUF4304 domain-containing protein</fullName>
    </recommendedName>
</protein>
<evidence type="ECO:0000313" key="2">
    <source>
        <dbReference type="Proteomes" id="UP000619376"/>
    </source>
</evidence>
<reference evidence="2" key="1">
    <citation type="journal article" date="2019" name="Int. J. Syst. Evol. Microbiol.">
        <title>The Global Catalogue of Microorganisms (GCM) 10K type strain sequencing project: providing services to taxonomists for standard genome sequencing and annotation.</title>
        <authorList>
            <consortium name="The Broad Institute Genomics Platform"/>
            <consortium name="The Broad Institute Genome Sequencing Center for Infectious Disease"/>
            <person name="Wu L."/>
            <person name="Ma J."/>
        </authorList>
    </citation>
    <scope>NUCLEOTIDE SEQUENCE [LARGE SCALE GENOMIC DNA]</scope>
    <source>
        <strain evidence="2">CGMCC 1.18437</strain>
    </source>
</reference>
<sequence length="209" mass="24124">MKTADLNFALKDFMRSQLRPLGYRGRKGYYGFVKDLPHANGDVEFDYSYTNYSPWCHKLQFCASVRHESIEKSIREVLGIGPMAEFLSSYSIHVTAGYFEKNANFSYEIKTEDDLESCLSRSIEKILLMDSMCCKCSDIEYITDCLNEELSTGLNYLSGDPLNRYYRMLLLNKLTNSPQYTLALEYVTGLQFYPTNAVFKSIIDRIKDV</sequence>
<comment type="caution">
    <text evidence="1">The sequence shown here is derived from an EMBL/GenBank/DDBJ whole genome shotgun (WGS) entry which is preliminary data.</text>
</comment>
<gene>
    <name evidence="1" type="ORF">GCM10017781_25610</name>
</gene>
<dbReference type="Proteomes" id="UP000619376">
    <property type="component" value="Unassembled WGS sequence"/>
</dbReference>
<name>A0ABQ3JS56_9DEIO</name>
<accession>A0ABQ3JS56</accession>
<proteinExistence type="predicted"/>
<evidence type="ECO:0000313" key="1">
    <source>
        <dbReference type="EMBL" id="GHF48123.1"/>
    </source>
</evidence>
<organism evidence="1 2">
    <name type="scientific">Deinococcus metalli</name>
    <dbReference type="NCBI Taxonomy" id="1141878"/>
    <lineage>
        <taxon>Bacteria</taxon>
        <taxon>Thermotogati</taxon>
        <taxon>Deinococcota</taxon>
        <taxon>Deinococci</taxon>
        <taxon>Deinococcales</taxon>
        <taxon>Deinococcaceae</taxon>
        <taxon>Deinococcus</taxon>
    </lineage>
</organism>
<evidence type="ECO:0008006" key="3">
    <source>
        <dbReference type="Google" id="ProtNLM"/>
    </source>
</evidence>